<dbReference type="EMBL" id="JANRHA010000007">
    <property type="protein sequence ID" value="MDG3015276.1"/>
    <property type="molecule type" value="Genomic_DNA"/>
</dbReference>
<evidence type="ECO:0000313" key="2">
    <source>
        <dbReference type="Proteomes" id="UP001152755"/>
    </source>
</evidence>
<sequence length="284" mass="29967">MADYLRTLDPAGFVDAGVFGLGKPALLRGPTAIGKLTDCTEVFDVRSLERVTFRLVADRDLRTEPDGAVAGTPVDRLRDGYPDCTLFFPLPIAVQPDRSGEITARPRPVRSGVEVAGLPDACGVARNVVAATIGLARTVPPKRAPGGVLTGHSACEVGEHLPPQVKVSQLKASQDPYTCTFALERPPGVSLPPQYTVIFGVHAAAEPFGFVTGHDYCKSIYRAGPVDTATTAWGPAVAAIGDGYRSQTAIAPQIEVQLLAGVGNRCDVSEAILRAAKELFIDAH</sequence>
<dbReference type="AlphaFoldDB" id="A0A9X4RHM7"/>
<protein>
    <submittedName>
        <fullName evidence="1">Uncharacterized protein</fullName>
    </submittedName>
</protein>
<accession>A0A9X4RHM7</accession>
<keyword evidence="2" id="KW-1185">Reference proteome</keyword>
<dbReference type="RefSeq" id="WP_332519984.1">
    <property type="nucleotide sequence ID" value="NZ_JANRHA010000007.1"/>
</dbReference>
<comment type="caution">
    <text evidence="1">The sequence shown here is derived from an EMBL/GenBank/DDBJ whole genome shotgun (WGS) entry which is preliminary data.</text>
</comment>
<evidence type="ECO:0000313" key="1">
    <source>
        <dbReference type="EMBL" id="MDG3015276.1"/>
    </source>
</evidence>
<name>A0A9X4RHM7_9ACTN</name>
<organism evidence="1 2">
    <name type="scientific">Speluncibacter jeojiensis</name>
    <dbReference type="NCBI Taxonomy" id="2710754"/>
    <lineage>
        <taxon>Bacteria</taxon>
        <taxon>Bacillati</taxon>
        <taxon>Actinomycetota</taxon>
        <taxon>Actinomycetes</taxon>
        <taxon>Mycobacteriales</taxon>
        <taxon>Speluncibacteraceae</taxon>
        <taxon>Speluncibacter</taxon>
    </lineage>
</organism>
<gene>
    <name evidence="1" type="ORF">NVS88_12030</name>
</gene>
<reference evidence="1" key="1">
    <citation type="submission" date="2022-08" db="EMBL/GenBank/DDBJ databases">
        <title>Genome analysis of Corynebacteriales strain.</title>
        <authorList>
            <person name="Lee S.D."/>
        </authorList>
    </citation>
    <scope>NUCLEOTIDE SEQUENCE</scope>
    <source>
        <strain evidence="1">D3-21</strain>
    </source>
</reference>
<proteinExistence type="predicted"/>
<dbReference type="Proteomes" id="UP001152755">
    <property type="component" value="Unassembled WGS sequence"/>
</dbReference>